<gene>
    <name evidence="1" type="ORF">SDENCHOL_20407</name>
</gene>
<dbReference type="Proteomes" id="UP000242886">
    <property type="component" value="Chromosome SDENCHOL"/>
</dbReference>
<evidence type="ECO:0008006" key="3">
    <source>
        <dbReference type="Google" id="ProtNLM"/>
    </source>
</evidence>
<accession>A0A7Z7HTI0</accession>
<dbReference type="EMBL" id="LT837803">
    <property type="protein sequence ID" value="SMB27553.1"/>
    <property type="molecule type" value="Genomic_DNA"/>
</dbReference>
<proteinExistence type="predicted"/>
<protein>
    <recommendedName>
        <fullName evidence="3">Integrase</fullName>
    </recommendedName>
</protein>
<reference evidence="1" key="1">
    <citation type="submission" date="2017-03" db="EMBL/GenBank/DDBJ databases">
        <authorList>
            <consortium name="AG Boll"/>
        </authorList>
    </citation>
    <scope>NUCLEOTIDE SEQUENCE [LARGE SCALE GENOMIC DNA]</scope>
    <source>
        <strain evidence="1">Chol</strain>
    </source>
</reference>
<dbReference type="AlphaFoldDB" id="A0A7Z7HTI0"/>
<name>A0A7Z7HTI0_9PROT</name>
<keyword evidence="2" id="KW-1185">Reference proteome</keyword>
<organism evidence="1 2">
    <name type="scientific">Sterolibacterium denitrificans</name>
    <dbReference type="NCBI Taxonomy" id="157592"/>
    <lineage>
        <taxon>Bacteria</taxon>
        <taxon>Pseudomonadati</taxon>
        <taxon>Pseudomonadota</taxon>
        <taxon>Betaproteobacteria</taxon>
        <taxon>Nitrosomonadales</taxon>
        <taxon>Sterolibacteriaceae</taxon>
        <taxon>Sterolibacterium</taxon>
    </lineage>
</organism>
<sequence length="40" mass="4791">MNSITPPTPQASPKLLNRLRDWLRLKHYSIRPETQYIQQV</sequence>
<evidence type="ECO:0000313" key="1">
    <source>
        <dbReference type="EMBL" id="SMB27553.1"/>
    </source>
</evidence>
<evidence type="ECO:0000313" key="2">
    <source>
        <dbReference type="Proteomes" id="UP000242886"/>
    </source>
</evidence>